<evidence type="ECO:0000313" key="2">
    <source>
        <dbReference type="EMBL" id="UOQ94861.1"/>
    </source>
</evidence>
<sequence>MKKISRFGLVLIAIVLIVSGCSGAAGNSKEKPLVLSTGTTTGVFYSLGALLSTTWTNELGTQVTSQGSNGSVDNLNLMSQGNVTMGFSTVNMMYEAYNGTGNFEGSQYKDIRVLANLYPNVSHVIALEGSGIESPSDIKGHSFVFGAPGSATAIESKLLLEAHGVSVDNVNANYVGFTEAVDLLRNAQVEAANIYTGVPSSAATELISTVDSKVLSFSEDAIKTLTDESKYPWNFKHTIEAGTYDNQSEDVITVGQFSGIAVDANVSEEKVYELTKALWENLDKLKEGQAVAEQFDPELAVQGTAGVPLHPGAKKYYKEIGVLE</sequence>
<feature type="chain" id="PRO_5045817932" evidence="1">
    <location>
        <begin position="25"/>
        <end position="324"/>
    </location>
</feature>
<dbReference type="Gene3D" id="3.40.190.10">
    <property type="entry name" value="Periplasmic binding protein-like II"/>
    <property type="match status" value="2"/>
</dbReference>
<dbReference type="CDD" id="cd13520">
    <property type="entry name" value="PBP2_TAXI_TRAP"/>
    <property type="match status" value="1"/>
</dbReference>
<dbReference type="NCBIfam" id="TIGR02122">
    <property type="entry name" value="TRAP_TAXI"/>
    <property type="match status" value="1"/>
</dbReference>
<evidence type="ECO:0000256" key="1">
    <source>
        <dbReference type="SAM" id="SignalP"/>
    </source>
</evidence>
<dbReference type="SUPFAM" id="SSF53850">
    <property type="entry name" value="Periplasmic binding protein-like II"/>
    <property type="match status" value="1"/>
</dbReference>
<accession>A0ABY4H3J3</accession>
<name>A0ABY4H3J3_9BACI</name>
<dbReference type="EMBL" id="CP095074">
    <property type="protein sequence ID" value="UOQ94861.1"/>
    <property type="molecule type" value="Genomic_DNA"/>
</dbReference>
<reference evidence="2 3" key="1">
    <citation type="submission" date="2022-04" db="EMBL/GenBank/DDBJ databases">
        <title>Halobacillus sp. isolated from saltern.</title>
        <authorList>
            <person name="Won M."/>
            <person name="Lee C.-M."/>
            <person name="Woen H.-Y."/>
            <person name="Kwon S.-W."/>
        </authorList>
    </citation>
    <scope>NUCLEOTIDE SEQUENCE [LARGE SCALE GENOMIC DNA]</scope>
    <source>
        <strain evidence="2 3">SSTM10-2</strain>
    </source>
</reference>
<keyword evidence="1" id="KW-0732">Signal</keyword>
<dbReference type="PANTHER" id="PTHR42941:SF1">
    <property type="entry name" value="SLL1037 PROTEIN"/>
    <property type="match status" value="1"/>
</dbReference>
<dbReference type="RefSeq" id="WP_244754717.1">
    <property type="nucleotide sequence ID" value="NZ_CP095074.1"/>
</dbReference>
<feature type="signal peptide" evidence="1">
    <location>
        <begin position="1"/>
        <end position="24"/>
    </location>
</feature>
<dbReference type="PROSITE" id="PS51257">
    <property type="entry name" value="PROKAR_LIPOPROTEIN"/>
    <property type="match status" value="1"/>
</dbReference>
<organism evidence="2 3">
    <name type="scientific">Halobacillus shinanisalinarum</name>
    <dbReference type="NCBI Taxonomy" id="2932258"/>
    <lineage>
        <taxon>Bacteria</taxon>
        <taxon>Bacillati</taxon>
        <taxon>Bacillota</taxon>
        <taxon>Bacilli</taxon>
        <taxon>Bacillales</taxon>
        <taxon>Bacillaceae</taxon>
        <taxon>Halobacillus</taxon>
    </lineage>
</organism>
<dbReference type="PANTHER" id="PTHR42941">
    <property type="entry name" value="SLL1037 PROTEIN"/>
    <property type="match status" value="1"/>
</dbReference>
<protein>
    <submittedName>
        <fullName evidence="2">TAXI family TRAP transporter solute-binding subunit</fullName>
    </submittedName>
</protein>
<dbReference type="Pfam" id="PF16868">
    <property type="entry name" value="NMT1_3"/>
    <property type="match status" value="1"/>
</dbReference>
<gene>
    <name evidence="2" type="ORF">MUO14_08020</name>
</gene>
<dbReference type="InterPro" id="IPR011852">
    <property type="entry name" value="TRAP_TAXI"/>
</dbReference>
<dbReference type="Proteomes" id="UP000831880">
    <property type="component" value="Chromosome"/>
</dbReference>
<keyword evidence="3" id="KW-1185">Reference proteome</keyword>
<proteinExistence type="predicted"/>
<evidence type="ECO:0000313" key="3">
    <source>
        <dbReference type="Proteomes" id="UP000831880"/>
    </source>
</evidence>